<sequence length="83" mass="9867">MQEDWKSTDLNVDSLWLFGERDKRGKHKNVYHGNFIPQIPYQLIKRYTKEEDTVLDLFMGSGTTLYECENLNRSFIGFDIKMT</sequence>
<evidence type="ECO:0000256" key="1">
    <source>
        <dbReference type="ARBA" id="ARBA00022603"/>
    </source>
</evidence>
<protein>
    <submittedName>
        <fullName evidence="4">Modification methylase hindiii</fullName>
        <ecNumber evidence="4">2.1.1.72</ecNumber>
    </submittedName>
</protein>
<dbReference type="AlphaFoldDB" id="A0A377I8L6"/>
<reference evidence="4 5" key="1">
    <citation type="submission" date="2018-06" db="EMBL/GenBank/DDBJ databases">
        <authorList>
            <consortium name="Pathogen Informatics"/>
            <person name="Doyle S."/>
        </authorList>
    </citation>
    <scope>NUCLEOTIDE SEQUENCE [LARGE SCALE GENOMIC DNA]</scope>
    <source>
        <strain evidence="4 5">NCTC11296</strain>
    </source>
</reference>
<evidence type="ECO:0000313" key="4">
    <source>
        <dbReference type="EMBL" id="STO71501.1"/>
    </source>
</evidence>
<dbReference type="PRINTS" id="PR00508">
    <property type="entry name" value="S21N4MTFRASE"/>
</dbReference>
<keyword evidence="1 4" id="KW-0489">Methyltransferase</keyword>
<dbReference type="GO" id="GO:0008170">
    <property type="term" value="F:N-methyltransferase activity"/>
    <property type="evidence" value="ECO:0007669"/>
    <property type="project" value="InterPro"/>
</dbReference>
<dbReference type="EMBL" id="UGHK01000002">
    <property type="protein sequence ID" value="STO71501.1"/>
    <property type="molecule type" value="Genomic_DNA"/>
</dbReference>
<dbReference type="Gene3D" id="3.40.50.150">
    <property type="entry name" value="Vaccinia Virus protein VP39"/>
    <property type="match status" value="1"/>
</dbReference>
<gene>
    <name evidence="4" type="primary">hindIIIM</name>
    <name evidence="4" type="ORF">NCTC11296_01404</name>
</gene>
<feature type="domain" description="DNA methylase N-4/N-6" evidence="3">
    <location>
        <begin position="6"/>
        <end position="81"/>
    </location>
</feature>
<dbReference type="InterPro" id="IPR029063">
    <property type="entry name" value="SAM-dependent_MTases_sf"/>
</dbReference>
<dbReference type="EC" id="2.1.1.72" evidence="4"/>
<proteinExistence type="predicted"/>
<dbReference type="SUPFAM" id="SSF53335">
    <property type="entry name" value="S-adenosyl-L-methionine-dependent methyltransferases"/>
    <property type="match status" value="1"/>
</dbReference>
<evidence type="ECO:0000313" key="5">
    <source>
        <dbReference type="Proteomes" id="UP000254465"/>
    </source>
</evidence>
<keyword evidence="2 4" id="KW-0808">Transferase</keyword>
<accession>A0A377I8L6</accession>
<dbReference type="Proteomes" id="UP000254465">
    <property type="component" value="Unassembled WGS sequence"/>
</dbReference>
<dbReference type="GO" id="GO:0009007">
    <property type="term" value="F:site-specific DNA-methyltransferase (adenine-specific) activity"/>
    <property type="evidence" value="ECO:0007669"/>
    <property type="project" value="UniProtKB-EC"/>
</dbReference>
<dbReference type="Pfam" id="PF01555">
    <property type="entry name" value="N6_N4_Mtase"/>
    <property type="match status" value="1"/>
</dbReference>
<organism evidence="4 5">
    <name type="scientific">Avibacterium paragallinarum</name>
    <name type="common">Haemophilus gallinarum</name>
    <dbReference type="NCBI Taxonomy" id="728"/>
    <lineage>
        <taxon>Bacteria</taxon>
        <taxon>Pseudomonadati</taxon>
        <taxon>Pseudomonadota</taxon>
        <taxon>Gammaproteobacteria</taxon>
        <taxon>Pasteurellales</taxon>
        <taxon>Pasteurellaceae</taxon>
        <taxon>Avibacterium</taxon>
    </lineage>
</organism>
<dbReference type="RefSeq" id="WP_017806202.1">
    <property type="nucleotide sequence ID" value="NZ_PQVK01000138.1"/>
</dbReference>
<dbReference type="InterPro" id="IPR002941">
    <property type="entry name" value="DNA_methylase_N4/N6"/>
</dbReference>
<dbReference type="InterPro" id="IPR001091">
    <property type="entry name" value="RM_Methyltransferase"/>
</dbReference>
<dbReference type="GO" id="GO:0032259">
    <property type="term" value="P:methylation"/>
    <property type="evidence" value="ECO:0007669"/>
    <property type="project" value="UniProtKB-KW"/>
</dbReference>
<dbReference type="GO" id="GO:0003677">
    <property type="term" value="F:DNA binding"/>
    <property type="evidence" value="ECO:0007669"/>
    <property type="project" value="InterPro"/>
</dbReference>
<name>A0A377I8L6_AVIPA</name>
<evidence type="ECO:0000259" key="3">
    <source>
        <dbReference type="Pfam" id="PF01555"/>
    </source>
</evidence>
<evidence type="ECO:0000256" key="2">
    <source>
        <dbReference type="ARBA" id="ARBA00022679"/>
    </source>
</evidence>